<dbReference type="Gene3D" id="3.40.50.1820">
    <property type="entry name" value="alpha/beta hydrolase"/>
    <property type="match status" value="1"/>
</dbReference>
<dbReference type="Pfam" id="PF12697">
    <property type="entry name" value="Abhydrolase_6"/>
    <property type="match status" value="1"/>
</dbReference>
<gene>
    <name evidence="3" type="ORF">DT594_09885</name>
</gene>
<dbReference type="OrthoDB" id="9785847at2"/>
<keyword evidence="3" id="KW-0378">Hydrolase</keyword>
<dbReference type="AlphaFoldDB" id="A0A7V7GUG0"/>
<dbReference type="GO" id="GO:0016787">
    <property type="term" value="F:hydrolase activity"/>
    <property type="evidence" value="ECO:0007669"/>
    <property type="project" value="UniProtKB-KW"/>
</dbReference>
<feature type="region of interest" description="Disordered" evidence="1">
    <location>
        <begin position="301"/>
        <end position="320"/>
    </location>
</feature>
<reference evidence="3 4" key="1">
    <citation type="submission" date="2018-07" db="EMBL/GenBank/DDBJ databases">
        <title>Pseudomonas laoshanensis sp. nov., isolated from soil.</title>
        <authorList>
            <person name="Sun J."/>
            <person name="Yu L."/>
            <person name="Wang M."/>
            <person name="Zhang C."/>
        </authorList>
    </citation>
    <scope>NUCLEOTIDE SEQUENCE [LARGE SCALE GENOMIC DNA]</scope>
    <source>
        <strain evidence="3 4">Y22</strain>
    </source>
</reference>
<protein>
    <submittedName>
        <fullName evidence="3">Alpha/beta hydrolase</fullName>
    </submittedName>
</protein>
<dbReference type="InterPro" id="IPR000073">
    <property type="entry name" value="AB_hydrolase_1"/>
</dbReference>
<dbReference type="PANTHER" id="PTHR46438:SF11">
    <property type="entry name" value="LIPASE-RELATED"/>
    <property type="match status" value="1"/>
</dbReference>
<dbReference type="RefSeq" id="WP_149332509.1">
    <property type="nucleotide sequence ID" value="NZ_QOVF01000002.1"/>
</dbReference>
<evidence type="ECO:0000313" key="3">
    <source>
        <dbReference type="EMBL" id="KAA0695144.1"/>
    </source>
</evidence>
<sequence>MNSHSVTQVMRFKLIQGLSWVFPEYFGAIGTRLFLQPQRAAPVTRWQDAFADFDKSVIEVQGLRIPFWHKGSGPQILLVHGWENDHFALGGFVQPLLDQGYSVAALDLPAHGEADGKTAPLPLMAQAIAAVGQALPALHAVIAHSVGGATSVLAMEEYALNASRLVLIGAPQAASKQAIGQALASGLSSRAIKRMERQLQHRLAAPLEHFQVDRGLGRIDCQVLLVHAHDDRVVPIRAAQKNAAARASQTLWLDQGGHNRPLGDPLVIGSVIDFLKISRRKNRHPSGLRYHPRFAQSAVQNSVPHSAEQSYAGLSQAEPS</sequence>
<dbReference type="SUPFAM" id="SSF53474">
    <property type="entry name" value="alpha/beta-Hydrolases"/>
    <property type="match status" value="1"/>
</dbReference>
<keyword evidence="4" id="KW-1185">Reference proteome</keyword>
<feature type="domain" description="AB hydrolase-1" evidence="2">
    <location>
        <begin position="76"/>
        <end position="265"/>
    </location>
</feature>
<organism evidence="3 4">
    <name type="scientific">Halopseudomonas laoshanensis</name>
    <dbReference type="NCBI Taxonomy" id="2268758"/>
    <lineage>
        <taxon>Bacteria</taxon>
        <taxon>Pseudomonadati</taxon>
        <taxon>Pseudomonadota</taxon>
        <taxon>Gammaproteobacteria</taxon>
        <taxon>Pseudomonadales</taxon>
        <taxon>Pseudomonadaceae</taxon>
        <taxon>Halopseudomonas</taxon>
    </lineage>
</organism>
<comment type="caution">
    <text evidence="3">The sequence shown here is derived from an EMBL/GenBank/DDBJ whole genome shotgun (WGS) entry which is preliminary data.</text>
</comment>
<evidence type="ECO:0000313" key="4">
    <source>
        <dbReference type="Proteomes" id="UP000463138"/>
    </source>
</evidence>
<evidence type="ECO:0000256" key="1">
    <source>
        <dbReference type="SAM" id="MobiDB-lite"/>
    </source>
</evidence>
<name>A0A7V7GUG0_9GAMM</name>
<dbReference type="InterPro" id="IPR029058">
    <property type="entry name" value="AB_hydrolase_fold"/>
</dbReference>
<accession>A0A7V7GUG0</accession>
<dbReference type="Proteomes" id="UP000463138">
    <property type="component" value="Unassembled WGS sequence"/>
</dbReference>
<dbReference type="PANTHER" id="PTHR46438">
    <property type="entry name" value="ALPHA/BETA-HYDROLASES SUPERFAMILY PROTEIN"/>
    <property type="match status" value="1"/>
</dbReference>
<proteinExistence type="predicted"/>
<evidence type="ECO:0000259" key="2">
    <source>
        <dbReference type="Pfam" id="PF12697"/>
    </source>
</evidence>
<dbReference type="EMBL" id="QOVF01000002">
    <property type="protein sequence ID" value="KAA0695144.1"/>
    <property type="molecule type" value="Genomic_DNA"/>
</dbReference>